<dbReference type="PANTHER" id="PTHR36565">
    <property type="entry name" value="UPF0332 PROTEIN TM_1000"/>
    <property type="match status" value="1"/>
</dbReference>
<feature type="domain" description="HEPN" evidence="2">
    <location>
        <begin position="17"/>
        <end position="128"/>
    </location>
</feature>
<organism evidence="4 5">
    <name type="scientific">Butyricimonas virosa</name>
    <dbReference type="NCBI Taxonomy" id="544645"/>
    <lineage>
        <taxon>Bacteria</taxon>
        <taxon>Pseudomonadati</taxon>
        <taxon>Bacteroidota</taxon>
        <taxon>Bacteroidia</taxon>
        <taxon>Bacteroidales</taxon>
        <taxon>Odoribacteraceae</taxon>
        <taxon>Butyricimonas</taxon>
    </lineage>
</organism>
<dbReference type="PANTHER" id="PTHR36565:SF1">
    <property type="entry name" value="UPF0332 PROTEIN TM_1000"/>
    <property type="match status" value="1"/>
</dbReference>
<dbReference type="Proteomes" id="UP000286038">
    <property type="component" value="Unassembled WGS sequence"/>
</dbReference>
<comment type="caution">
    <text evidence="4">The sequence shown here is derived from an EMBL/GenBank/DDBJ whole genome shotgun (WGS) entry which is preliminary data.</text>
</comment>
<dbReference type="AlphaFoldDB" id="A0A415QP75"/>
<dbReference type="EMBL" id="DYVS01000049">
    <property type="protein sequence ID" value="HJF69587.1"/>
    <property type="molecule type" value="Genomic_DNA"/>
</dbReference>
<dbReference type="Pfam" id="PF05168">
    <property type="entry name" value="HEPN"/>
    <property type="match status" value="1"/>
</dbReference>
<dbReference type="InterPro" id="IPR052226">
    <property type="entry name" value="UPF0332_toxin"/>
</dbReference>
<dbReference type="RefSeq" id="WP_118310362.1">
    <property type="nucleotide sequence ID" value="NZ_CABJDM010000003.1"/>
</dbReference>
<dbReference type="EMBL" id="QRPV01000003">
    <property type="protein sequence ID" value="RHM46209.1"/>
    <property type="molecule type" value="Genomic_DNA"/>
</dbReference>
<reference evidence="3" key="2">
    <citation type="journal article" date="2021" name="PeerJ">
        <title>Extensive microbial diversity within the chicken gut microbiome revealed by metagenomics and culture.</title>
        <authorList>
            <person name="Gilroy R."/>
            <person name="Ravi A."/>
            <person name="Getino M."/>
            <person name="Pursley I."/>
            <person name="Horton D.L."/>
            <person name="Alikhan N.F."/>
            <person name="Baker D."/>
            <person name="Gharbi K."/>
            <person name="Hall N."/>
            <person name="Watson M."/>
            <person name="Adriaenssens E.M."/>
            <person name="Foster-Nyarko E."/>
            <person name="Jarju S."/>
            <person name="Secka A."/>
            <person name="Antonio M."/>
            <person name="Oren A."/>
            <person name="Chaudhuri R.R."/>
            <person name="La Ragione R."/>
            <person name="Hildebrand F."/>
            <person name="Pallen M.J."/>
        </authorList>
    </citation>
    <scope>NUCLEOTIDE SEQUENCE</scope>
    <source>
        <strain evidence="3">6966</strain>
    </source>
</reference>
<evidence type="ECO:0000256" key="1">
    <source>
        <dbReference type="ARBA" id="ARBA00038248"/>
    </source>
</evidence>
<evidence type="ECO:0000313" key="3">
    <source>
        <dbReference type="EMBL" id="HJF69587.1"/>
    </source>
</evidence>
<protein>
    <submittedName>
        <fullName evidence="4">HEPN domain-containing protein</fullName>
    </submittedName>
</protein>
<evidence type="ECO:0000313" key="4">
    <source>
        <dbReference type="EMBL" id="RHM46209.1"/>
    </source>
</evidence>
<reference evidence="3" key="3">
    <citation type="submission" date="2021-09" db="EMBL/GenBank/DDBJ databases">
        <authorList>
            <person name="Gilroy R."/>
        </authorList>
    </citation>
    <scope>NUCLEOTIDE SEQUENCE</scope>
    <source>
        <strain evidence="3">6966</strain>
    </source>
</reference>
<reference evidence="4 5" key="1">
    <citation type="submission" date="2018-08" db="EMBL/GenBank/DDBJ databases">
        <title>A genome reference for cultivated species of the human gut microbiota.</title>
        <authorList>
            <person name="Zou Y."/>
            <person name="Xue W."/>
            <person name="Luo G."/>
        </authorList>
    </citation>
    <scope>NUCLEOTIDE SEQUENCE [LARGE SCALE GENOMIC DNA]</scope>
    <source>
        <strain evidence="4 5">AF34-33</strain>
    </source>
</reference>
<gene>
    <name evidence="4" type="ORF">DWZ68_04435</name>
    <name evidence="3" type="ORF">K8V05_02390</name>
</gene>
<evidence type="ECO:0000259" key="2">
    <source>
        <dbReference type="Pfam" id="PF05168"/>
    </source>
</evidence>
<dbReference type="Proteomes" id="UP000742098">
    <property type="component" value="Unassembled WGS sequence"/>
</dbReference>
<name>A0A415QP75_9BACT</name>
<proteinExistence type="inferred from homology"/>
<dbReference type="InterPro" id="IPR007842">
    <property type="entry name" value="HEPN_dom"/>
</dbReference>
<sequence>MTLTSEEIDAIIFYRRQKSYATLQEANDAMKDAHWNLTIQRLYYAVYYMASALLLKNKIPAQSHNGVVGQIGLHFVTTGRLSKEYGRLYSRLLQSRISGDYNDFFDFTEEDVNSFMQPTRELIKRLEELIEQD</sequence>
<comment type="similarity">
    <text evidence="1">Belongs to the UPF0332 family.</text>
</comment>
<evidence type="ECO:0000313" key="5">
    <source>
        <dbReference type="Proteomes" id="UP000286038"/>
    </source>
</evidence>
<accession>A0A415QP75</accession>
<dbReference type="Gene3D" id="1.20.120.330">
    <property type="entry name" value="Nucleotidyltransferases domain 2"/>
    <property type="match status" value="1"/>
</dbReference>